<dbReference type="Pfam" id="PF20212">
    <property type="entry name" value="DUF6572"/>
    <property type="match status" value="1"/>
</dbReference>
<dbReference type="EMBL" id="VUBA01000107">
    <property type="protein sequence ID" value="MPQ85684.1"/>
    <property type="molecule type" value="Genomic_DNA"/>
</dbReference>
<name>A0A5N7JWD1_9PSED</name>
<protein>
    <submittedName>
        <fullName evidence="1">Uncharacterized protein</fullName>
    </submittedName>
</protein>
<comment type="caution">
    <text evidence="1">The sequence shown here is derived from an EMBL/GenBank/DDBJ whole genome shotgun (WGS) entry which is preliminary data.</text>
</comment>
<dbReference type="RefSeq" id="WP_172979850.1">
    <property type="nucleotide sequence ID" value="NZ_VUBA01000107.1"/>
</dbReference>
<proteinExistence type="predicted"/>
<gene>
    <name evidence="1" type="ORF">F0170_17785</name>
</gene>
<evidence type="ECO:0000313" key="1">
    <source>
        <dbReference type="EMBL" id="MPQ85684.1"/>
    </source>
</evidence>
<dbReference type="InterPro" id="IPR046702">
    <property type="entry name" value="DUF6572"/>
</dbReference>
<sequence length="121" mass="13428">MTITNPQVLDMWGIPKLDDSTIILAITDHLGWANPTEQGEHLLMLQAKINAYVAFIESGEIYTEVPGAVGKYPIIQVAALYELSEQGERFIKQATAVLEPLGIGLEFEYNGDKEQFAAFRT</sequence>
<accession>A0A5N7JWD1</accession>
<dbReference type="Proteomes" id="UP000325438">
    <property type="component" value="Unassembled WGS sequence"/>
</dbReference>
<reference evidence="1 2" key="1">
    <citation type="submission" date="2019-09" db="EMBL/GenBank/DDBJ databases">
        <title>The draft genomes of Allium pathogen Pseudomonas sp.</title>
        <authorList>
            <person name="Fujikawa T."/>
            <person name="Sawada H."/>
        </authorList>
    </citation>
    <scope>NUCLEOTIDE SEQUENCE [LARGE SCALE GENOMIC DNA]</scope>
    <source>
        <strain evidence="1 2">MAFF 730085</strain>
    </source>
</reference>
<evidence type="ECO:0000313" key="2">
    <source>
        <dbReference type="Proteomes" id="UP000325438"/>
    </source>
</evidence>
<dbReference type="AlphaFoldDB" id="A0A5N7JWD1"/>
<organism evidence="1 2">
    <name type="scientific">Pseudomonas kitaguniensis</name>
    <dbReference type="NCBI Taxonomy" id="2607908"/>
    <lineage>
        <taxon>Bacteria</taxon>
        <taxon>Pseudomonadati</taxon>
        <taxon>Pseudomonadota</taxon>
        <taxon>Gammaproteobacteria</taxon>
        <taxon>Pseudomonadales</taxon>
        <taxon>Pseudomonadaceae</taxon>
        <taxon>Pseudomonas</taxon>
    </lineage>
</organism>